<feature type="domain" description="Exonuclease" evidence="1">
    <location>
        <begin position="48"/>
        <end position="212"/>
    </location>
</feature>
<dbReference type="AlphaFoldDB" id="Q7V265"/>
<dbReference type="KEGG" id="pmm:PMM0621"/>
<dbReference type="OrthoDB" id="9804290at2"/>
<evidence type="ECO:0000259" key="1">
    <source>
        <dbReference type="SMART" id="SM00479"/>
    </source>
</evidence>
<dbReference type="eggNOG" id="COG0847">
    <property type="taxonomic scope" value="Bacteria"/>
</dbReference>
<keyword evidence="2" id="KW-0808">Transferase</keyword>
<dbReference type="InterPro" id="IPR013520">
    <property type="entry name" value="Ribonucl_H"/>
</dbReference>
<dbReference type="SMART" id="SM00479">
    <property type="entry name" value="EXOIII"/>
    <property type="match status" value="1"/>
</dbReference>
<dbReference type="GO" id="GO:0008408">
    <property type="term" value="F:3'-5' exonuclease activity"/>
    <property type="evidence" value="ECO:0007669"/>
    <property type="project" value="TreeGrafter"/>
</dbReference>
<keyword evidence="2" id="KW-0548">Nucleotidyltransferase</keyword>
<protein>
    <submittedName>
        <fullName evidence="2">Possible DNA polymerase III, epsilon subunit</fullName>
        <ecNumber evidence="2">2.7.7.7</ecNumber>
    </submittedName>
</protein>
<dbReference type="SUPFAM" id="SSF53098">
    <property type="entry name" value="Ribonuclease H-like"/>
    <property type="match status" value="1"/>
</dbReference>
<dbReference type="GO" id="GO:0003676">
    <property type="term" value="F:nucleic acid binding"/>
    <property type="evidence" value="ECO:0007669"/>
    <property type="project" value="InterPro"/>
</dbReference>
<dbReference type="GO" id="GO:0005829">
    <property type="term" value="C:cytosol"/>
    <property type="evidence" value="ECO:0007669"/>
    <property type="project" value="TreeGrafter"/>
</dbReference>
<dbReference type="GO" id="GO:0003887">
    <property type="term" value="F:DNA-directed DNA polymerase activity"/>
    <property type="evidence" value="ECO:0007669"/>
    <property type="project" value="UniProtKB-EC"/>
</dbReference>
<dbReference type="PANTHER" id="PTHR30231">
    <property type="entry name" value="DNA POLYMERASE III SUBUNIT EPSILON"/>
    <property type="match status" value="1"/>
</dbReference>
<dbReference type="Gene3D" id="3.30.420.10">
    <property type="entry name" value="Ribonuclease H-like superfamily/Ribonuclease H"/>
    <property type="match status" value="1"/>
</dbReference>
<dbReference type="EC" id="2.7.7.7" evidence="2"/>
<dbReference type="GO" id="GO:0045004">
    <property type="term" value="P:DNA replication proofreading"/>
    <property type="evidence" value="ECO:0007669"/>
    <property type="project" value="TreeGrafter"/>
</dbReference>
<gene>
    <name evidence="2" type="primary">dnaQ</name>
    <name evidence="2" type="ordered locus">PMM0621</name>
</gene>
<proteinExistence type="predicted"/>
<dbReference type="RefSeq" id="WP_011132255.1">
    <property type="nucleotide sequence ID" value="NC_005072.1"/>
</dbReference>
<dbReference type="CDD" id="cd06127">
    <property type="entry name" value="DEDDh"/>
    <property type="match status" value="1"/>
</dbReference>
<evidence type="ECO:0000313" key="2">
    <source>
        <dbReference type="EMBL" id="CAE19080.1"/>
    </source>
</evidence>
<evidence type="ECO:0000313" key="3">
    <source>
        <dbReference type="Proteomes" id="UP000001026"/>
    </source>
</evidence>
<sequence>MELPNKKKINQLDFLNNEIKNNDNEKPNFLNKSISSSKNNNKNQSIENILILDTETTGLDENKDEIIEVGCILFNVNTKSVLSQVSFLFPVSSNEAEHVNGISAEVTNIKQPWEDGLNFFLKLVDCSDLIVAHNVEFDKKWFGKGRLPKLEKKWICSLEDINWSFQKNLKNRPSVTDLALSFSIPVWSLHRALSDCFYISEVFKKCENLEELLCKATEPRFLYKALVSYEERSLAKKAGFLWNNPKQGAWAKKLTVEEANSLDFKVQILD</sequence>
<organism evidence="2 3">
    <name type="scientific">Prochlorococcus marinus subsp. pastoris (strain CCMP1986 / NIES-2087 / MED4)</name>
    <dbReference type="NCBI Taxonomy" id="59919"/>
    <lineage>
        <taxon>Bacteria</taxon>
        <taxon>Bacillati</taxon>
        <taxon>Cyanobacteriota</taxon>
        <taxon>Cyanophyceae</taxon>
        <taxon>Synechococcales</taxon>
        <taxon>Prochlorococcaceae</taxon>
        <taxon>Prochlorococcus</taxon>
    </lineage>
</organism>
<dbReference type="InterPro" id="IPR036397">
    <property type="entry name" value="RNaseH_sf"/>
</dbReference>
<reference evidence="2 3" key="1">
    <citation type="journal article" date="2003" name="Nature">
        <title>Genome divergence in two Prochlorococcus ecotypes reflects oceanic niche differentiation.</title>
        <authorList>
            <person name="Rocap G."/>
            <person name="Larimer F.W."/>
            <person name="Lamerdin J.E."/>
            <person name="Malfatti S."/>
            <person name="Chain P."/>
            <person name="Ahlgren N.A."/>
            <person name="Arellano A."/>
            <person name="Coleman M."/>
            <person name="Hauser L."/>
            <person name="Hess W.R."/>
            <person name="Johnson Z.I."/>
            <person name="Land M.L."/>
            <person name="Lindell D."/>
            <person name="Post A.F."/>
            <person name="Regala W."/>
            <person name="Shah M."/>
            <person name="Shaw S.L."/>
            <person name="Steglich C."/>
            <person name="Sullivan M.B."/>
            <person name="Ting C.S."/>
            <person name="Tolonen A."/>
            <person name="Webb E.A."/>
            <person name="Zinser E.R."/>
            <person name="Chisholm S.W."/>
        </authorList>
    </citation>
    <scope>NUCLEOTIDE SEQUENCE [LARGE SCALE GENOMIC DNA]</scope>
    <source>
        <strain evidence="3">CCMP1986 / NIES-2087 / MED4</strain>
    </source>
</reference>
<dbReference type="HOGENOM" id="CLU_062227_1_0_3"/>
<dbReference type="Pfam" id="PF00929">
    <property type="entry name" value="RNase_T"/>
    <property type="match status" value="1"/>
</dbReference>
<accession>Q7V265</accession>
<dbReference type="InterPro" id="IPR012337">
    <property type="entry name" value="RNaseH-like_sf"/>
</dbReference>
<dbReference type="PANTHER" id="PTHR30231:SF37">
    <property type="entry name" value="EXODEOXYRIBONUCLEASE 10"/>
    <property type="match status" value="1"/>
</dbReference>
<name>Q7V265_PROMP</name>
<dbReference type="STRING" id="59919.PMM0621"/>
<dbReference type="Proteomes" id="UP000001026">
    <property type="component" value="Chromosome"/>
</dbReference>
<dbReference type="EMBL" id="BX548174">
    <property type="protein sequence ID" value="CAE19080.1"/>
    <property type="molecule type" value="Genomic_DNA"/>
</dbReference>